<accession>A0A5I1BYB2</accession>
<evidence type="ECO:0000313" key="1">
    <source>
        <dbReference type="EMBL" id="EBS0588375.1"/>
    </source>
</evidence>
<dbReference type="AlphaFoldDB" id="A0A5I1BYB2"/>
<dbReference type="EMBL" id="AAGUDO010000016">
    <property type="protein sequence ID" value="EBS0588375.1"/>
    <property type="molecule type" value="Genomic_DNA"/>
</dbReference>
<sequence>MRLSAGRPASQVDRVVIPEVLIGEIIRYALRTCLLHQPARMRRFFFEPILLSLLLRNSCNLPQFIF</sequence>
<gene>
    <name evidence="2" type="ORF">DLB45_19215</name>
    <name evidence="1" type="ORF">DTU75_18290</name>
    <name evidence="3" type="ORF">EQN57_01825</name>
    <name evidence="4" type="ORF">EX921_03495</name>
</gene>
<organism evidence="4">
    <name type="scientific">Salmonella virchow</name>
    <dbReference type="NCBI Taxonomy" id="48409"/>
    <lineage>
        <taxon>Bacteria</taxon>
        <taxon>Pseudomonadati</taxon>
        <taxon>Pseudomonadota</taxon>
        <taxon>Gammaproteobacteria</taxon>
        <taxon>Enterobacterales</taxon>
        <taxon>Enterobacteriaceae</taxon>
        <taxon>Salmonella</taxon>
    </lineage>
</organism>
<evidence type="ECO:0000313" key="3">
    <source>
        <dbReference type="EMBL" id="ECA8256778.1"/>
    </source>
</evidence>
<dbReference type="EMBL" id="AAHXTT010000003">
    <property type="protein sequence ID" value="ECB4983692.1"/>
    <property type="molecule type" value="Genomic_DNA"/>
</dbReference>
<proteinExistence type="predicted"/>
<evidence type="ECO:0000313" key="2">
    <source>
        <dbReference type="EMBL" id="EBU7944940.1"/>
    </source>
</evidence>
<dbReference type="EMBL" id="AAHDFH010000026">
    <property type="protein sequence ID" value="EBU7944940.1"/>
    <property type="molecule type" value="Genomic_DNA"/>
</dbReference>
<reference evidence="4" key="1">
    <citation type="submission" date="2019-02" db="EMBL/GenBank/DDBJ databases">
        <authorList>
            <person name="Ashton P.M."/>
            <person name="Dallman T."/>
            <person name="Nair S."/>
            <person name="De Pinna E."/>
            <person name="Peters T."/>
            <person name="Grant K."/>
        </authorList>
    </citation>
    <scope>NUCLEOTIDE SEQUENCE</scope>
    <source>
        <strain evidence="2">201547</strain>
        <strain evidence="1">294759</strain>
        <strain evidence="4">370626</strain>
        <strain evidence="3">568386</strain>
    </source>
</reference>
<protein>
    <submittedName>
        <fullName evidence="4">Uncharacterized protein</fullName>
    </submittedName>
</protein>
<evidence type="ECO:0000313" key="4">
    <source>
        <dbReference type="EMBL" id="ECB4983692.1"/>
    </source>
</evidence>
<comment type="caution">
    <text evidence="4">The sequence shown here is derived from an EMBL/GenBank/DDBJ whole genome shotgun (WGS) entry which is preliminary data.</text>
</comment>
<name>A0A5I1BYB2_SALVI</name>
<dbReference type="EMBL" id="AAHVPX010000001">
    <property type="protein sequence ID" value="ECA8256778.1"/>
    <property type="molecule type" value="Genomic_DNA"/>
</dbReference>